<name>A0A177MY15_9GAMM</name>
<dbReference type="FunFam" id="3.30.70.270:FF:000001">
    <property type="entry name" value="Diguanylate cyclase domain protein"/>
    <property type="match status" value="1"/>
</dbReference>
<gene>
    <name evidence="7" type="ORF">A1359_16455</name>
</gene>
<dbReference type="CDD" id="cd01949">
    <property type="entry name" value="GGDEF"/>
    <property type="match status" value="1"/>
</dbReference>
<dbReference type="PANTHER" id="PTHR45138:SF9">
    <property type="entry name" value="DIGUANYLATE CYCLASE DGCM-RELATED"/>
    <property type="match status" value="1"/>
</dbReference>
<dbReference type="InterPro" id="IPR000160">
    <property type="entry name" value="GGDEF_dom"/>
</dbReference>
<keyword evidence="8" id="KW-1185">Reference proteome</keyword>
<evidence type="ECO:0000259" key="6">
    <source>
        <dbReference type="PROSITE" id="PS50887"/>
    </source>
</evidence>
<evidence type="ECO:0000256" key="1">
    <source>
        <dbReference type="ARBA" id="ARBA00001946"/>
    </source>
</evidence>
<organism evidence="7 8">
    <name type="scientific">Methylomonas lenta</name>
    <dbReference type="NCBI Taxonomy" id="980561"/>
    <lineage>
        <taxon>Bacteria</taxon>
        <taxon>Pseudomonadati</taxon>
        <taxon>Pseudomonadota</taxon>
        <taxon>Gammaproteobacteria</taxon>
        <taxon>Methylococcales</taxon>
        <taxon>Methylococcaceae</taxon>
        <taxon>Methylomonas</taxon>
    </lineage>
</organism>
<dbReference type="CDD" id="cd00156">
    <property type="entry name" value="REC"/>
    <property type="match status" value="1"/>
</dbReference>
<dbReference type="InterPro" id="IPR043128">
    <property type="entry name" value="Rev_trsase/Diguanyl_cyclase"/>
</dbReference>
<dbReference type="Pfam" id="PF00990">
    <property type="entry name" value="GGDEF"/>
    <property type="match status" value="1"/>
</dbReference>
<dbReference type="Proteomes" id="UP000078476">
    <property type="component" value="Unassembled WGS sequence"/>
</dbReference>
<comment type="cofactor">
    <cofactor evidence="1">
        <name>Mg(2+)</name>
        <dbReference type="ChEBI" id="CHEBI:18420"/>
    </cofactor>
</comment>
<dbReference type="EC" id="2.7.7.65" evidence="2"/>
<dbReference type="GO" id="GO:0000160">
    <property type="term" value="P:phosphorelay signal transduction system"/>
    <property type="evidence" value="ECO:0007669"/>
    <property type="project" value="InterPro"/>
</dbReference>
<dbReference type="SMART" id="SM00267">
    <property type="entry name" value="GGDEF"/>
    <property type="match status" value="1"/>
</dbReference>
<dbReference type="NCBIfam" id="TIGR00254">
    <property type="entry name" value="GGDEF"/>
    <property type="match status" value="1"/>
</dbReference>
<dbReference type="STRING" id="980561.A1359_16455"/>
<protein>
    <recommendedName>
        <fullName evidence="2">diguanylate cyclase</fullName>
        <ecNumber evidence="2">2.7.7.65</ecNumber>
    </recommendedName>
</protein>
<dbReference type="GO" id="GO:1902201">
    <property type="term" value="P:negative regulation of bacterial-type flagellum-dependent cell motility"/>
    <property type="evidence" value="ECO:0007669"/>
    <property type="project" value="TreeGrafter"/>
</dbReference>
<dbReference type="SUPFAM" id="SSF52172">
    <property type="entry name" value="CheY-like"/>
    <property type="match status" value="1"/>
</dbReference>
<evidence type="ECO:0000256" key="3">
    <source>
        <dbReference type="ARBA" id="ARBA00034247"/>
    </source>
</evidence>
<dbReference type="GO" id="GO:0043709">
    <property type="term" value="P:cell adhesion involved in single-species biofilm formation"/>
    <property type="evidence" value="ECO:0007669"/>
    <property type="project" value="TreeGrafter"/>
</dbReference>
<evidence type="ECO:0000313" key="8">
    <source>
        <dbReference type="Proteomes" id="UP000078476"/>
    </source>
</evidence>
<dbReference type="Gene3D" id="3.40.50.2300">
    <property type="match status" value="1"/>
</dbReference>
<evidence type="ECO:0000256" key="2">
    <source>
        <dbReference type="ARBA" id="ARBA00012528"/>
    </source>
</evidence>
<dbReference type="InterPro" id="IPR001789">
    <property type="entry name" value="Sig_transdc_resp-reg_receiver"/>
</dbReference>
<evidence type="ECO:0000313" key="7">
    <source>
        <dbReference type="EMBL" id="OAI10596.1"/>
    </source>
</evidence>
<feature type="domain" description="GGDEF" evidence="6">
    <location>
        <begin position="175"/>
        <end position="309"/>
    </location>
</feature>
<dbReference type="GO" id="GO:0005886">
    <property type="term" value="C:plasma membrane"/>
    <property type="evidence" value="ECO:0007669"/>
    <property type="project" value="TreeGrafter"/>
</dbReference>
<dbReference type="InterPro" id="IPR011006">
    <property type="entry name" value="CheY-like_superfamily"/>
</dbReference>
<dbReference type="OrthoDB" id="9812260at2"/>
<evidence type="ECO:0000259" key="5">
    <source>
        <dbReference type="PROSITE" id="PS50110"/>
    </source>
</evidence>
<feature type="modified residue" description="4-aspartylphosphate" evidence="4">
    <location>
        <position position="51"/>
    </location>
</feature>
<feature type="domain" description="Response regulatory" evidence="5">
    <location>
        <begin position="2"/>
        <end position="118"/>
    </location>
</feature>
<reference evidence="7 8" key="1">
    <citation type="submission" date="2016-03" db="EMBL/GenBank/DDBJ databases">
        <authorList>
            <person name="Ploux O."/>
        </authorList>
    </citation>
    <scope>NUCLEOTIDE SEQUENCE [LARGE SCALE GENOMIC DNA]</scope>
    <source>
        <strain evidence="7 8">R-45370</strain>
    </source>
</reference>
<dbReference type="SUPFAM" id="SSF55073">
    <property type="entry name" value="Nucleotide cyclase"/>
    <property type="match status" value="1"/>
</dbReference>
<dbReference type="PROSITE" id="PS50887">
    <property type="entry name" value="GGDEF"/>
    <property type="match status" value="1"/>
</dbReference>
<sequence>MKILVVDDSKAIRMLVAECLKTLGHEVAYAENGADCLQYVADHIVDLILMDVEMPSLNGVDATKAIREIKKDDWFPIIFLTTHSDDDSFANGILAGGDAYLLKPLNPIRLQLTVIAMERIYLMRQKLFNAQRELQHLNLELERLSLFDQLTGLANRRNFDNTLERQFAGAKRNKSPLSVIICDVDFFKIYNDTYGHQQGDDCLTQVGKILAEQAKRPYDLACRYGGEEFTVILPDTNSQGASIVAESIRQAIFAQQIPHSGSKVAVYVSLSLGVATYNGQFRQPAEITKAADAALYKAKEQGRNRVEVA</sequence>
<dbReference type="PROSITE" id="PS50110">
    <property type="entry name" value="RESPONSE_REGULATORY"/>
    <property type="match status" value="1"/>
</dbReference>
<dbReference type="EMBL" id="LUUI01000152">
    <property type="protein sequence ID" value="OAI10596.1"/>
    <property type="molecule type" value="Genomic_DNA"/>
</dbReference>
<dbReference type="Pfam" id="PF00072">
    <property type="entry name" value="Response_reg"/>
    <property type="match status" value="1"/>
</dbReference>
<dbReference type="Gene3D" id="3.30.70.270">
    <property type="match status" value="1"/>
</dbReference>
<dbReference type="InterPro" id="IPR050469">
    <property type="entry name" value="Diguanylate_Cyclase"/>
</dbReference>
<proteinExistence type="predicted"/>
<dbReference type="RefSeq" id="WP_066987125.1">
    <property type="nucleotide sequence ID" value="NZ_LUUI01000152.1"/>
</dbReference>
<dbReference type="InterPro" id="IPR029787">
    <property type="entry name" value="Nucleotide_cyclase"/>
</dbReference>
<dbReference type="PANTHER" id="PTHR45138">
    <property type="entry name" value="REGULATORY COMPONENTS OF SENSORY TRANSDUCTION SYSTEM"/>
    <property type="match status" value="1"/>
</dbReference>
<dbReference type="SMART" id="SM00448">
    <property type="entry name" value="REC"/>
    <property type="match status" value="1"/>
</dbReference>
<comment type="catalytic activity">
    <reaction evidence="3">
        <text>2 GTP = 3',3'-c-di-GMP + 2 diphosphate</text>
        <dbReference type="Rhea" id="RHEA:24898"/>
        <dbReference type="ChEBI" id="CHEBI:33019"/>
        <dbReference type="ChEBI" id="CHEBI:37565"/>
        <dbReference type="ChEBI" id="CHEBI:58805"/>
        <dbReference type="EC" id="2.7.7.65"/>
    </reaction>
</comment>
<accession>A0A177MY15</accession>
<dbReference type="AlphaFoldDB" id="A0A177MY15"/>
<dbReference type="GO" id="GO:0052621">
    <property type="term" value="F:diguanylate cyclase activity"/>
    <property type="evidence" value="ECO:0007669"/>
    <property type="project" value="UniProtKB-EC"/>
</dbReference>
<evidence type="ECO:0000256" key="4">
    <source>
        <dbReference type="PROSITE-ProRule" id="PRU00169"/>
    </source>
</evidence>
<keyword evidence="4" id="KW-0597">Phosphoprotein</keyword>
<comment type="caution">
    <text evidence="7">The sequence shown here is derived from an EMBL/GenBank/DDBJ whole genome shotgun (WGS) entry which is preliminary data.</text>
</comment>